<dbReference type="CDD" id="cd02791">
    <property type="entry name" value="MopB_CT_Nitrate-R-NapA-like"/>
    <property type="match status" value="1"/>
</dbReference>
<evidence type="ECO:0000256" key="8">
    <source>
        <dbReference type="ARBA" id="ARBA00022505"/>
    </source>
</evidence>
<evidence type="ECO:0000259" key="21">
    <source>
        <dbReference type="PROSITE" id="PS51384"/>
    </source>
</evidence>
<dbReference type="HOGENOM" id="CLU_000422_6_1_11"/>
<dbReference type="Pfam" id="PF00667">
    <property type="entry name" value="FAD_binding_1"/>
    <property type="match status" value="1"/>
</dbReference>
<evidence type="ECO:0000256" key="18">
    <source>
        <dbReference type="ARBA" id="ARBA00052219"/>
    </source>
</evidence>
<dbReference type="InterPro" id="IPR039261">
    <property type="entry name" value="FNR_nucleotide-bd"/>
</dbReference>
<comment type="cofactor">
    <cofactor evidence="3">
        <name>[4Fe-4S] cluster</name>
        <dbReference type="ChEBI" id="CHEBI:49883"/>
    </cofactor>
</comment>
<evidence type="ECO:0000256" key="9">
    <source>
        <dbReference type="ARBA" id="ARBA00022630"/>
    </source>
</evidence>
<evidence type="ECO:0000256" key="2">
    <source>
        <dbReference type="ARBA" id="ARBA00001942"/>
    </source>
</evidence>
<dbReference type="InterPro" id="IPR006963">
    <property type="entry name" value="Mopterin_OxRdtase_4Fe-4S_dom"/>
</dbReference>
<dbReference type="GO" id="GO:0046872">
    <property type="term" value="F:metal ion binding"/>
    <property type="evidence" value="ECO:0007669"/>
    <property type="project" value="UniProtKB-KW"/>
</dbReference>
<dbReference type="Gene3D" id="1.20.990.10">
    <property type="entry name" value="NADPH-cytochrome p450 Reductase, Chain A, domain 3"/>
    <property type="match status" value="1"/>
</dbReference>
<evidence type="ECO:0000256" key="5">
    <source>
        <dbReference type="ARBA" id="ARBA00008747"/>
    </source>
</evidence>
<dbReference type="InterPro" id="IPR017927">
    <property type="entry name" value="FAD-bd_FR_type"/>
</dbReference>
<evidence type="ECO:0000259" key="22">
    <source>
        <dbReference type="PROSITE" id="PS51669"/>
    </source>
</evidence>
<keyword evidence="13" id="KW-0521">NADP</keyword>
<dbReference type="GO" id="GO:0043546">
    <property type="term" value="F:molybdopterin cofactor binding"/>
    <property type="evidence" value="ECO:0007669"/>
    <property type="project" value="InterPro"/>
</dbReference>
<dbReference type="InterPro" id="IPR017938">
    <property type="entry name" value="Riboflavin_synthase-like_b-brl"/>
</dbReference>
<dbReference type="InterPro" id="IPR001094">
    <property type="entry name" value="Flavdoxin-like"/>
</dbReference>
<name>D5UEK7_CELFN</name>
<dbReference type="InterPro" id="IPR027467">
    <property type="entry name" value="MopterinOxRdtase_cofactor_BS"/>
</dbReference>
<dbReference type="SUPFAM" id="SSF52343">
    <property type="entry name" value="Ferredoxin reductase-like, C-terminal NADP-linked domain"/>
    <property type="match status" value="1"/>
</dbReference>
<dbReference type="Pfam" id="PF00175">
    <property type="entry name" value="NAD_binding_1"/>
    <property type="match status" value="1"/>
</dbReference>
<dbReference type="SMART" id="SM00926">
    <property type="entry name" value="Molybdop_Fe4S4"/>
    <property type="match status" value="1"/>
</dbReference>
<gene>
    <name evidence="23" type="ordered locus">Cfla_1770</name>
</gene>
<evidence type="ECO:0000256" key="16">
    <source>
        <dbReference type="ARBA" id="ARBA00023014"/>
    </source>
</evidence>
<dbReference type="InterPro" id="IPR001433">
    <property type="entry name" value="OxRdtase_FAD/NAD-bd"/>
</dbReference>
<dbReference type="InterPro" id="IPR009010">
    <property type="entry name" value="Asp_de-COase-like_dom_sf"/>
</dbReference>
<dbReference type="FunFam" id="3.40.50.80:FF:000001">
    <property type="entry name" value="NADPH--cytochrome P450 reductase 1"/>
    <property type="match status" value="1"/>
</dbReference>
<keyword evidence="8" id="KW-0500">Molybdenum</keyword>
<dbReference type="Gene3D" id="2.40.30.10">
    <property type="entry name" value="Translation factors"/>
    <property type="match status" value="1"/>
</dbReference>
<evidence type="ECO:0000256" key="15">
    <source>
        <dbReference type="ARBA" id="ARBA00023004"/>
    </source>
</evidence>
<evidence type="ECO:0000256" key="13">
    <source>
        <dbReference type="ARBA" id="ARBA00022857"/>
    </source>
</evidence>
<dbReference type="Gene3D" id="2.40.40.20">
    <property type="match status" value="1"/>
</dbReference>
<keyword evidence="7" id="KW-0004">4Fe-4S</keyword>
<dbReference type="Pfam" id="PF00258">
    <property type="entry name" value="Flavodoxin_1"/>
    <property type="match status" value="1"/>
</dbReference>
<evidence type="ECO:0000256" key="1">
    <source>
        <dbReference type="ARBA" id="ARBA00001917"/>
    </source>
</evidence>
<dbReference type="Pfam" id="PF04879">
    <property type="entry name" value="Molybdop_Fe4S4"/>
    <property type="match status" value="1"/>
</dbReference>
<dbReference type="SUPFAM" id="SSF63380">
    <property type="entry name" value="Riboflavin synthase domain-like"/>
    <property type="match status" value="1"/>
</dbReference>
<evidence type="ECO:0000256" key="17">
    <source>
        <dbReference type="ARBA" id="ARBA00023063"/>
    </source>
</evidence>
<comment type="cofactor">
    <cofactor evidence="1">
        <name>FMN</name>
        <dbReference type="ChEBI" id="CHEBI:58210"/>
    </cofactor>
</comment>
<dbReference type="GO" id="GO:0042128">
    <property type="term" value="P:nitrate assimilation"/>
    <property type="evidence" value="ECO:0007669"/>
    <property type="project" value="UniProtKB-KW"/>
</dbReference>
<accession>D5UEK7</accession>
<evidence type="ECO:0000313" key="24">
    <source>
        <dbReference type="Proteomes" id="UP000000849"/>
    </source>
</evidence>
<evidence type="ECO:0000256" key="6">
    <source>
        <dbReference type="ARBA" id="ARBA00012604"/>
    </source>
</evidence>
<comment type="similarity">
    <text evidence="5">Belongs to the prokaryotic molybdopterin-containing oxidoreductase family. NasA/NapA/NarB subfamily.</text>
</comment>
<dbReference type="FunFam" id="3.40.228.10:FF:000002">
    <property type="entry name" value="Formate dehydrogenase subunit alpha"/>
    <property type="match status" value="1"/>
</dbReference>
<feature type="domain" description="FAD-binding FR-type" evidence="21">
    <location>
        <begin position="1022"/>
        <end position="1243"/>
    </location>
</feature>
<comment type="cofactor">
    <cofactor evidence="2">
        <name>Mo-bis(molybdopterin guanine dinucleotide)</name>
        <dbReference type="ChEBI" id="CHEBI:60539"/>
    </cofactor>
</comment>
<comment type="cofactor">
    <cofactor evidence="4">
        <name>FAD</name>
        <dbReference type="ChEBI" id="CHEBI:57692"/>
    </cofactor>
</comment>
<dbReference type="SUPFAM" id="SSF52218">
    <property type="entry name" value="Flavoproteins"/>
    <property type="match status" value="1"/>
</dbReference>
<dbReference type="Gene3D" id="3.40.50.360">
    <property type="match status" value="1"/>
</dbReference>
<keyword evidence="24" id="KW-1185">Reference proteome</keyword>
<dbReference type="SUPFAM" id="SSF53706">
    <property type="entry name" value="Formate dehydrogenase/DMSO reductase, domains 1-3"/>
    <property type="match status" value="1"/>
</dbReference>
<evidence type="ECO:0000256" key="7">
    <source>
        <dbReference type="ARBA" id="ARBA00022485"/>
    </source>
</evidence>
<feature type="region of interest" description="Disordered" evidence="19">
    <location>
        <begin position="990"/>
        <end position="1022"/>
    </location>
</feature>
<dbReference type="PROSITE" id="PS00551">
    <property type="entry name" value="MOLYBDOPTERIN_PROK_1"/>
    <property type="match status" value="1"/>
</dbReference>
<dbReference type="SUPFAM" id="SSF50692">
    <property type="entry name" value="ADC-like"/>
    <property type="match status" value="1"/>
</dbReference>
<dbReference type="PROSITE" id="PS51669">
    <property type="entry name" value="4FE4S_MOW_BIS_MGD"/>
    <property type="match status" value="1"/>
</dbReference>
<dbReference type="GO" id="GO:0010181">
    <property type="term" value="F:FMN binding"/>
    <property type="evidence" value="ECO:0007669"/>
    <property type="project" value="InterPro"/>
</dbReference>
<dbReference type="CDD" id="cd02754">
    <property type="entry name" value="MopB_Nitrate-R-NapA-like"/>
    <property type="match status" value="1"/>
</dbReference>
<dbReference type="STRING" id="446466.Cfla_1770"/>
<dbReference type="InterPro" id="IPR008254">
    <property type="entry name" value="Flavodoxin/NO_synth"/>
</dbReference>
<dbReference type="PRINTS" id="PR00369">
    <property type="entry name" value="FLAVODOXIN"/>
</dbReference>
<dbReference type="Gene3D" id="2.20.25.90">
    <property type="entry name" value="ADC-like domains"/>
    <property type="match status" value="1"/>
</dbReference>
<dbReference type="InterPro" id="IPR041957">
    <property type="entry name" value="CT_Nitrate-R-NapA-like"/>
</dbReference>
<dbReference type="GO" id="GO:0051539">
    <property type="term" value="F:4 iron, 4 sulfur cluster binding"/>
    <property type="evidence" value="ECO:0007669"/>
    <property type="project" value="UniProtKB-KW"/>
</dbReference>
<dbReference type="InterPro" id="IPR003097">
    <property type="entry name" value="CysJ-like_FAD-binding"/>
</dbReference>
<evidence type="ECO:0000256" key="11">
    <source>
        <dbReference type="ARBA" id="ARBA00022723"/>
    </source>
</evidence>
<dbReference type="InterPro" id="IPR006656">
    <property type="entry name" value="Mopterin_OxRdtase"/>
</dbReference>
<dbReference type="InterPro" id="IPR006657">
    <property type="entry name" value="MoPterin_dinucl-bd_dom"/>
</dbReference>
<keyword evidence="11" id="KW-0479">Metal-binding</keyword>
<dbReference type="InterPro" id="IPR001709">
    <property type="entry name" value="Flavoprot_Pyr_Nucl_cyt_Rdtase"/>
</dbReference>
<keyword evidence="10" id="KW-0288">FMN</keyword>
<dbReference type="PANTHER" id="PTHR43105:SF9">
    <property type="entry name" value="NADPH-FE(3+) OXIDOREDUCTASE SUBUNIT ALPHA"/>
    <property type="match status" value="1"/>
</dbReference>
<proteinExistence type="inferred from homology"/>
<reference evidence="23 24" key="1">
    <citation type="journal article" date="2010" name="Stand. Genomic Sci.">
        <title>Complete genome sequence of Cellulomonas flavigena type strain (134).</title>
        <authorList>
            <person name="Abt B."/>
            <person name="Foster B."/>
            <person name="Lapidus A."/>
            <person name="Clum A."/>
            <person name="Sun H."/>
            <person name="Pukall R."/>
            <person name="Lucas S."/>
            <person name="Glavina Del Rio T."/>
            <person name="Nolan M."/>
            <person name="Tice H."/>
            <person name="Cheng J.F."/>
            <person name="Pitluck S."/>
            <person name="Liolios K."/>
            <person name="Ivanova N."/>
            <person name="Mavromatis K."/>
            <person name="Ovchinnikova G."/>
            <person name="Pati A."/>
            <person name="Goodwin L."/>
            <person name="Chen A."/>
            <person name="Palaniappan K."/>
            <person name="Land M."/>
            <person name="Hauser L."/>
            <person name="Chang Y.J."/>
            <person name="Jeffries C.D."/>
            <person name="Rohde M."/>
            <person name="Goker M."/>
            <person name="Woyke T."/>
            <person name="Bristow J."/>
            <person name="Eisen J.A."/>
            <person name="Markowitz V."/>
            <person name="Hugenholtz P."/>
            <person name="Kyrpides N.C."/>
            <person name="Klenk H.P."/>
        </authorList>
    </citation>
    <scope>NUCLEOTIDE SEQUENCE [LARGE SCALE GENOMIC DNA]</scope>
    <source>
        <strain evidence="24">ATCC 482 / DSM 20109 / BCRC 11376 / JCM 18109 / NBRC 3775 / NCIMB 8073 / NRS 134</strain>
    </source>
</reference>
<dbReference type="PRINTS" id="PR00371">
    <property type="entry name" value="FPNCR"/>
</dbReference>
<feature type="compositionally biased region" description="Low complexity" evidence="19">
    <location>
        <begin position="997"/>
        <end position="1009"/>
    </location>
</feature>
<protein>
    <recommendedName>
        <fullName evidence="6">assimilatory sulfite reductase (NADPH)</fullName>
        <ecNumber evidence="6">1.8.1.2</ecNumber>
    </recommendedName>
</protein>
<dbReference type="CDD" id="cd06199">
    <property type="entry name" value="SiR"/>
    <property type="match status" value="1"/>
</dbReference>
<dbReference type="KEGG" id="cfl:Cfla_1770"/>
<keyword evidence="17" id="KW-0534">Nitrate assimilation</keyword>
<feature type="domain" description="Flavodoxin-like" evidence="20">
    <location>
        <begin position="845"/>
        <end position="982"/>
    </location>
</feature>
<keyword evidence="16" id="KW-0411">Iron-sulfur</keyword>
<dbReference type="Gene3D" id="3.40.228.10">
    <property type="entry name" value="Dimethylsulfoxide Reductase, domain 2"/>
    <property type="match status" value="1"/>
</dbReference>
<feature type="domain" description="4Fe-4S Mo/W bis-MGD-type" evidence="22">
    <location>
        <begin position="14"/>
        <end position="71"/>
    </location>
</feature>
<dbReference type="Pfam" id="PF01568">
    <property type="entry name" value="Molydop_binding"/>
    <property type="match status" value="1"/>
</dbReference>
<dbReference type="EC" id="1.8.1.2" evidence="6"/>
<dbReference type="GO" id="GO:0016020">
    <property type="term" value="C:membrane"/>
    <property type="evidence" value="ECO:0007669"/>
    <property type="project" value="TreeGrafter"/>
</dbReference>
<evidence type="ECO:0000256" key="12">
    <source>
        <dbReference type="ARBA" id="ARBA00022827"/>
    </source>
</evidence>
<dbReference type="eggNOG" id="COG0243">
    <property type="taxonomic scope" value="Bacteria"/>
</dbReference>
<dbReference type="EMBL" id="CP001964">
    <property type="protein sequence ID" value="ADG74667.1"/>
    <property type="molecule type" value="Genomic_DNA"/>
</dbReference>
<dbReference type="PROSITE" id="PS50902">
    <property type="entry name" value="FLAVODOXIN_LIKE"/>
    <property type="match status" value="1"/>
</dbReference>
<sequence length="1394" mass="149098">MTLTTTAQSERTAATQVATVCSYCGVGCGIVLDVGDDGTVRRASGDRAHPSNAGRLCTKGATSATMLAAGGRVTTALVRTERGTEPVPVDVDTAIADVARRLREILDRHGPDALALYVSGQMSIEAQYLANKLAKGFWRTNQIESNSRLCMASAGTGYKLSLGSDGPPGSYDDLDHADVFLVVGANMADCHPVLFLRLLDRLKAGAKLIVVDPRRTATADKADLFLQVRPGADLALLNGLLHLLVEAGAVDEQFVAEHTQGWEQMPAFLANYPPDVVERLTGVPAADLRAAAALLAGAENWVSCWTMGLNQSTHGTWNTNALVNLHLATGAIGRRGSGPFSLTGQPNAMGGREMGYMGPGLPGQRSVLDPDDRAFCEDLWGLPRGTIRADGVGTGTVDMFRRMADGEIRACWVICTNPVASVGNRRTVIEGLERAELVVTQDAFAETETNAYADVVLPAAMWSEADGVMVNSERTLTLARRALAAPGQALPDWQLIARVATAMGYDGFAYTSPQEVFDELRQASNPRTGYDLRGVTYERLRREPVQWPCSSPDAPARNPLRYLNDGEHQPLLTHPDGTRPRLAFATPSGRAVFHARPHTDPAEMPDDDHPFWFTTGRVQHQWHTMTKTGKVPALNKLEPGPYVEVNPQDAERLGLTDRAPVEVASRRGRAVLPVVVTDRVPPGTCFAPFHWNDVFGEYLAVNAVTHDAVDPLSFQPELKACAVALTPVTTVALAPDASRAAVTVPTEVPPELSADAPVLDGAATMRALAAALGVDDVTPPALGDDERRYLAGFLAGLGRGAAGTPVLPPSAPLSEDHALWVDGVLAGMFSRAPGASAARPRTRTVTVLWASQTGTAEELAGLVAQRLAATGRTPRVVAMDEALDDLPRSGDVVLVTSTFGDGDAPDNGTALWEALADPQAPSFAGARFAVLALGDPTYDRFCGHGRRLDHRLAELGGQRLVERLDREPGDDDAVERWVATLLTALAGDEDAAGGTGAAASDRAPVTTAPVTPPQAPTRATRATPGTARLVGRRRLGEPGSAKEVREILLDTSGSPLPVTYQAGDALAVRPVTPPALVEEWLAATGLDGDATVVLDGTERRLHDALRTALDLGRPTPPFLRFVADHAAGTAGVELRRLLRGENRQDLAAWTWDRGVVDVVAEHRVEASAQEWVEALRALQPRAYSISSSPLVDPERVRLTVSVVRYQGPSGRPRGGTCSTFLADAAPDAEVAVHVQPSAHFHPPADPAAPAVMVGPGTGVAPFVGFLAEREALGHTGRSWLVFGEQHAATDFWYREELDAWRERGVLTRLDTAFSRDQRQKVYVQDRLREHGAALWSWLEEGAHLYVCGDASRMAPDVDAALRDVVARHGGLDPQDAAAYVKRLAAERRYARDVY</sequence>
<keyword evidence="14" id="KW-0560">Oxidoreductase</keyword>
<evidence type="ECO:0000256" key="3">
    <source>
        <dbReference type="ARBA" id="ARBA00001966"/>
    </source>
</evidence>
<dbReference type="Proteomes" id="UP000000849">
    <property type="component" value="Chromosome"/>
</dbReference>
<dbReference type="InterPro" id="IPR050123">
    <property type="entry name" value="Prok_molybdopt-oxidoreductase"/>
</dbReference>
<keyword evidence="12" id="KW-0274">FAD</keyword>
<dbReference type="InterPro" id="IPR023173">
    <property type="entry name" value="NADPH_Cyt_P450_Rdtase_alpha"/>
</dbReference>
<dbReference type="RefSeq" id="WP_013117001.1">
    <property type="nucleotide sequence ID" value="NC_014151.1"/>
</dbReference>
<dbReference type="Pfam" id="PF00384">
    <property type="entry name" value="Molybdopterin"/>
    <property type="match status" value="1"/>
</dbReference>
<evidence type="ECO:0000256" key="4">
    <source>
        <dbReference type="ARBA" id="ARBA00001974"/>
    </source>
</evidence>
<dbReference type="PANTHER" id="PTHR43105">
    <property type="entry name" value="RESPIRATORY NITRATE REDUCTASE"/>
    <property type="match status" value="1"/>
</dbReference>
<dbReference type="OrthoDB" id="7376058at2"/>
<evidence type="ECO:0000256" key="19">
    <source>
        <dbReference type="SAM" id="MobiDB-lite"/>
    </source>
</evidence>
<keyword evidence="9" id="KW-0285">Flavoprotein</keyword>
<organism evidence="23 24">
    <name type="scientific">Cellulomonas flavigena (strain ATCC 482 / DSM 20109 / BCRC 11376 / JCM 18109 / NBRC 3775 / NCIMB 8073 / NRS 134)</name>
    <dbReference type="NCBI Taxonomy" id="446466"/>
    <lineage>
        <taxon>Bacteria</taxon>
        <taxon>Bacillati</taxon>
        <taxon>Actinomycetota</taxon>
        <taxon>Actinomycetes</taxon>
        <taxon>Micrococcales</taxon>
        <taxon>Cellulomonadaceae</taxon>
        <taxon>Cellulomonas</taxon>
    </lineage>
</organism>
<evidence type="ECO:0000256" key="14">
    <source>
        <dbReference type="ARBA" id="ARBA00023002"/>
    </source>
</evidence>
<evidence type="ECO:0000256" key="10">
    <source>
        <dbReference type="ARBA" id="ARBA00022643"/>
    </source>
</evidence>
<dbReference type="PROSITE" id="PS51384">
    <property type="entry name" value="FAD_FR"/>
    <property type="match status" value="1"/>
</dbReference>
<keyword evidence="15" id="KW-0408">Iron</keyword>
<evidence type="ECO:0000313" key="23">
    <source>
        <dbReference type="EMBL" id="ADG74667.1"/>
    </source>
</evidence>
<dbReference type="Gene3D" id="3.40.50.80">
    <property type="entry name" value="Nucleotide-binding domain of ferredoxin-NADP reductase (FNR) module"/>
    <property type="match status" value="1"/>
</dbReference>
<dbReference type="GO" id="GO:0004783">
    <property type="term" value="F:sulfite reductase (NADPH) activity"/>
    <property type="evidence" value="ECO:0007669"/>
    <property type="project" value="UniProtKB-EC"/>
</dbReference>
<comment type="catalytic activity">
    <reaction evidence="18">
        <text>hydrogen sulfide + 3 NADP(+) + 3 H2O = sulfite + 3 NADPH + 4 H(+)</text>
        <dbReference type="Rhea" id="RHEA:13801"/>
        <dbReference type="ChEBI" id="CHEBI:15377"/>
        <dbReference type="ChEBI" id="CHEBI:15378"/>
        <dbReference type="ChEBI" id="CHEBI:17359"/>
        <dbReference type="ChEBI" id="CHEBI:29919"/>
        <dbReference type="ChEBI" id="CHEBI:57783"/>
        <dbReference type="ChEBI" id="CHEBI:58349"/>
        <dbReference type="EC" id="1.8.1.2"/>
    </reaction>
</comment>
<evidence type="ECO:0000259" key="20">
    <source>
        <dbReference type="PROSITE" id="PS50902"/>
    </source>
</evidence>
<dbReference type="eggNOG" id="COG0369">
    <property type="taxonomic scope" value="Bacteria"/>
</dbReference>
<dbReference type="InterPro" id="IPR029039">
    <property type="entry name" value="Flavoprotein-like_sf"/>
</dbReference>
<dbReference type="Gene3D" id="3.40.50.740">
    <property type="match status" value="1"/>
</dbReference>